<evidence type="ECO:0000256" key="1">
    <source>
        <dbReference type="SAM" id="MobiDB-lite"/>
    </source>
</evidence>
<evidence type="ECO:0000313" key="2">
    <source>
        <dbReference type="EMBL" id="MFC5220450.1"/>
    </source>
</evidence>
<feature type="region of interest" description="Disordered" evidence="1">
    <location>
        <begin position="130"/>
        <end position="166"/>
    </location>
</feature>
<proteinExistence type="predicted"/>
<protein>
    <submittedName>
        <fullName evidence="2">Uncharacterized protein</fullName>
    </submittedName>
</protein>
<dbReference type="RefSeq" id="WP_380865224.1">
    <property type="nucleotide sequence ID" value="NZ_JBHSKM010000049.1"/>
</dbReference>
<comment type="caution">
    <text evidence="2">The sequence shown here is derived from an EMBL/GenBank/DDBJ whole genome shotgun (WGS) entry which is preliminary data.</text>
</comment>
<gene>
    <name evidence="2" type="ORF">ACFPQ9_42255</name>
</gene>
<keyword evidence="3" id="KW-1185">Reference proteome</keyword>
<evidence type="ECO:0000313" key="3">
    <source>
        <dbReference type="Proteomes" id="UP001596263"/>
    </source>
</evidence>
<feature type="compositionally biased region" description="Pro residues" evidence="1">
    <location>
        <begin position="138"/>
        <end position="149"/>
    </location>
</feature>
<accession>A0ABW0D117</accession>
<name>A0ABW0D117_STRCD</name>
<feature type="compositionally biased region" description="Acidic residues" evidence="1">
    <location>
        <begin position="150"/>
        <end position="159"/>
    </location>
</feature>
<organism evidence="2 3">
    <name type="scientific">Streptomyces coerulescens</name>
    <dbReference type="NCBI Taxonomy" id="29304"/>
    <lineage>
        <taxon>Bacteria</taxon>
        <taxon>Bacillati</taxon>
        <taxon>Actinomycetota</taxon>
        <taxon>Actinomycetes</taxon>
        <taxon>Kitasatosporales</taxon>
        <taxon>Streptomycetaceae</taxon>
        <taxon>Streptomyces</taxon>
    </lineage>
</organism>
<sequence length="342" mass="36804">MGNADGRQDPPVNNGVVISGGNNYVVSQAAGHAQAFIDRVSNQPQDAELLAELLLHVEQLLEQYYPALADPGTPARDLLRRLREELEEAEPRPAVLWRILDWLNQYVQPVTPLVVAVGQLAESVHNLLRTSGKGSEPTQPPLPVSPSEPPAEDSLEMDEPASRTAEPEVAPLPITIFLADEAPHRDVQAAVEELLATAGLEVLDREDPVVGSWFRRMRATVSRAARSQVVRESALTAAHIADARLILAQDATITATMMTNVGPVLTALQPTKDAVVRIGAVLIVKVDWEVRVLQLTAAQQAILDHQPHLATSPRDVIGAIGLLAASDGRTAPEPAPQTAVDR</sequence>
<dbReference type="EMBL" id="JBHSKM010000049">
    <property type="protein sequence ID" value="MFC5220450.1"/>
    <property type="molecule type" value="Genomic_DNA"/>
</dbReference>
<dbReference type="Proteomes" id="UP001596263">
    <property type="component" value="Unassembled WGS sequence"/>
</dbReference>
<reference evidence="3" key="1">
    <citation type="journal article" date="2019" name="Int. J. Syst. Evol. Microbiol.">
        <title>The Global Catalogue of Microorganisms (GCM) 10K type strain sequencing project: providing services to taxonomists for standard genome sequencing and annotation.</title>
        <authorList>
            <consortium name="The Broad Institute Genomics Platform"/>
            <consortium name="The Broad Institute Genome Sequencing Center for Infectious Disease"/>
            <person name="Wu L."/>
            <person name="Ma J."/>
        </authorList>
    </citation>
    <scope>NUCLEOTIDE SEQUENCE [LARGE SCALE GENOMIC DNA]</scope>
    <source>
        <strain evidence="3">KCTC 42586</strain>
    </source>
</reference>